<comment type="similarity">
    <text evidence="1">Belongs to the 'phage' integrase family.</text>
</comment>
<organism evidence="4 5">
    <name type="scientific">Vibrio anguillarum</name>
    <name type="common">Listonella anguillarum</name>
    <dbReference type="NCBI Taxonomy" id="55601"/>
    <lineage>
        <taxon>Bacteria</taxon>
        <taxon>Pseudomonadati</taxon>
        <taxon>Pseudomonadota</taxon>
        <taxon>Gammaproteobacteria</taxon>
        <taxon>Vibrionales</taxon>
        <taxon>Vibrionaceae</taxon>
        <taxon>Vibrio</taxon>
    </lineage>
</organism>
<proteinExistence type="inferred from homology"/>
<keyword evidence="5" id="KW-1185">Reference proteome</keyword>
<dbReference type="PANTHER" id="PTHR30629:SF6">
    <property type="entry name" value="PROPHAGE INTEGRASE INTA-RELATED"/>
    <property type="match status" value="1"/>
</dbReference>
<evidence type="ECO:0000256" key="1">
    <source>
        <dbReference type="ARBA" id="ARBA00008857"/>
    </source>
</evidence>
<dbReference type="InterPro" id="IPR011010">
    <property type="entry name" value="DNA_brk_join_enz"/>
</dbReference>
<accession>A0ABR9ZGB5</accession>
<keyword evidence="2" id="KW-0229">DNA integration</keyword>
<dbReference type="EMBL" id="RDPI01001287">
    <property type="protein sequence ID" value="MBF4376979.1"/>
    <property type="molecule type" value="Genomic_DNA"/>
</dbReference>
<sequence>VHSNPLTGIREVFRSPQVKHMDALSPEELPELLMTVGAANMAITTKCLIEWQLHTMTRPNEAAGAKWCEIDF</sequence>
<evidence type="ECO:0000256" key="2">
    <source>
        <dbReference type="ARBA" id="ARBA00022908"/>
    </source>
</evidence>
<dbReference type="SUPFAM" id="SSF56349">
    <property type="entry name" value="DNA breaking-rejoining enzymes"/>
    <property type="match status" value="1"/>
</dbReference>
<comment type="caution">
    <text evidence="4">The sequence shown here is derived from an EMBL/GenBank/DDBJ whole genome shotgun (WGS) entry which is preliminary data.</text>
</comment>
<name>A0ABR9ZGB5_VIBAN</name>
<dbReference type="Proteomes" id="UP000726136">
    <property type="component" value="Unassembled WGS sequence"/>
</dbReference>
<dbReference type="PANTHER" id="PTHR30629">
    <property type="entry name" value="PROPHAGE INTEGRASE"/>
    <property type="match status" value="1"/>
</dbReference>
<evidence type="ECO:0000313" key="3">
    <source>
        <dbReference type="EMBL" id="MBF4376979.1"/>
    </source>
</evidence>
<dbReference type="EMBL" id="RDPI01001813">
    <property type="protein sequence ID" value="MBF4377490.1"/>
    <property type="molecule type" value="Genomic_DNA"/>
</dbReference>
<protein>
    <submittedName>
        <fullName evidence="4">Integrase</fullName>
    </submittedName>
</protein>
<evidence type="ECO:0000313" key="5">
    <source>
        <dbReference type="Proteomes" id="UP000726136"/>
    </source>
</evidence>
<dbReference type="InterPro" id="IPR050808">
    <property type="entry name" value="Phage_Integrase"/>
</dbReference>
<feature type="non-terminal residue" evidence="4">
    <location>
        <position position="1"/>
    </location>
</feature>
<reference evidence="4 5" key="1">
    <citation type="journal article" date="2021" name="PeerJ">
        <title>Analysis of 44 Vibrio anguillarum genomes reveals high genetic diversity.</title>
        <authorList>
            <person name="Hansen M.J."/>
            <person name="Dalsgaard I."/>
        </authorList>
    </citation>
    <scope>NUCLEOTIDE SEQUENCE [LARGE SCALE GENOMIC DNA]</scope>
    <source>
        <strain evidence="4 5">040915-1/1B</strain>
    </source>
</reference>
<feature type="non-terminal residue" evidence="4">
    <location>
        <position position="72"/>
    </location>
</feature>
<evidence type="ECO:0000313" key="4">
    <source>
        <dbReference type="EMBL" id="MBF4377490.1"/>
    </source>
</evidence>
<gene>
    <name evidence="3" type="ORF">EAY46_28810</name>
    <name evidence="4" type="ORF">EAY46_31450</name>
</gene>